<evidence type="ECO:0000313" key="5">
    <source>
        <dbReference type="EMBL" id="AQP53334.1"/>
    </source>
</evidence>
<name>A0A1Q2D4M5_9ENTE</name>
<evidence type="ECO:0000256" key="3">
    <source>
        <dbReference type="ARBA" id="ARBA00023163"/>
    </source>
</evidence>
<dbReference type="InterPro" id="IPR009057">
    <property type="entry name" value="Homeodomain-like_sf"/>
</dbReference>
<dbReference type="EMBL" id="CP019609">
    <property type="protein sequence ID" value="AQP53334.1"/>
    <property type="molecule type" value="Genomic_DNA"/>
</dbReference>
<dbReference type="GO" id="GO:0043565">
    <property type="term" value="F:sequence-specific DNA binding"/>
    <property type="evidence" value="ECO:0007669"/>
    <property type="project" value="InterPro"/>
</dbReference>
<organism evidence="5 6">
    <name type="scientific">Vagococcus penaei</name>
    <dbReference type="NCBI Taxonomy" id="633807"/>
    <lineage>
        <taxon>Bacteria</taxon>
        <taxon>Bacillati</taxon>
        <taxon>Bacillota</taxon>
        <taxon>Bacilli</taxon>
        <taxon>Lactobacillales</taxon>
        <taxon>Enterococcaceae</taxon>
        <taxon>Vagococcus</taxon>
    </lineage>
</organism>
<dbReference type="STRING" id="633807.BW732_03185"/>
<keyword evidence="3" id="KW-0804">Transcription</keyword>
<dbReference type="KEGG" id="vpi:BW732_03185"/>
<dbReference type="PROSITE" id="PS01124">
    <property type="entry name" value="HTH_ARAC_FAMILY_2"/>
    <property type="match status" value="1"/>
</dbReference>
<protein>
    <recommendedName>
        <fullName evidence="4">HTH araC/xylS-type domain-containing protein</fullName>
    </recommendedName>
</protein>
<keyword evidence="1" id="KW-0805">Transcription regulation</keyword>
<dbReference type="InterPro" id="IPR050959">
    <property type="entry name" value="MarA-like"/>
</dbReference>
<dbReference type="GO" id="GO:0003700">
    <property type="term" value="F:DNA-binding transcription factor activity"/>
    <property type="evidence" value="ECO:0007669"/>
    <property type="project" value="InterPro"/>
</dbReference>
<dbReference type="Pfam" id="PF12833">
    <property type="entry name" value="HTH_18"/>
    <property type="match status" value="1"/>
</dbReference>
<dbReference type="Gene3D" id="2.60.120.260">
    <property type="entry name" value="Galactose-binding domain-like"/>
    <property type="match status" value="1"/>
</dbReference>
<keyword evidence="6" id="KW-1185">Reference proteome</keyword>
<dbReference type="SMART" id="SM00342">
    <property type="entry name" value="HTH_ARAC"/>
    <property type="match status" value="1"/>
</dbReference>
<dbReference type="Proteomes" id="UP000188246">
    <property type="component" value="Chromosome"/>
</dbReference>
<dbReference type="InterPro" id="IPR018060">
    <property type="entry name" value="HTH_AraC"/>
</dbReference>
<evidence type="ECO:0000313" key="6">
    <source>
        <dbReference type="Proteomes" id="UP000188246"/>
    </source>
</evidence>
<evidence type="ECO:0000256" key="1">
    <source>
        <dbReference type="ARBA" id="ARBA00023015"/>
    </source>
</evidence>
<dbReference type="SUPFAM" id="SSF46689">
    <property type="entry name" value="Homeodomain-like"/>
    <property type="match status" value="2"/>
</dbReference>
<dbReference type="PANTHER" id="PTHR47504">
    <property type="entry name" value="RIGHT ORIGIN-BINDING PROTEIN"/>
    <property type="match status" value="1"/>
</dbReference>
<proteinExistence type="predicted"/>
<dbReference type="AlphaFoldDB" id="A0A1Q2D4M5"/>
<keyword evidence="2" id="KW-0238">DNA-binding</keyword>
<dbReference type="Gene3D" id="1.10.10.60">
    <property type="entry name" value="Homeodomain-like"/>
    <property type="match status" value="2"/>
</dbReference>
<evidence type="ECO:0000259" key="4">
    <source>
        <dbReference type="PROSITE" id="PS01124"/>
    </source>
</evidence>
<dbReference type="PANTHER" id="PTHR47504:SF6">
    <property type="entry name" value="ARAC-FAMILY TRANSCRIPTIONAL REGULATOR"/>
    <property type="match status" value="1"/>
</dbReference>
<dbReference type="RefSeq" id="WP_161485504.1">
    <property type="nucleotide sequence ID" value="NZ_CP019609.1"/>
</dbReference>
<sequence length="290" mass="33354">MNYSPDIQRAIHYIHQHIAEHPNIKSVATYIGYSPFHFQRLFRDSVGMSLFAYIRQKRLQQAKALLTHTSLPILEIAFRCDFHTQESFSRAFKAHYHLPPSLYRKHTSHLLQTGAILMTTTINGWFKSGSHPKNYQLAFDKETAHITEHSILLSSIDSLTSDGYGTVMQQFKAHNFTEKRVKFSGFIKSEHVTKSCGLWMRMDSAYYDMLAFDDMPDRAITGTSEWNFYETVLDVPKEADIINIGLYLQGSGKVWLKHTNFQIVPFTVPTTGKRPSDFVPDAPQNLDFSH</sequence>
<gene>
    <name evidence="5" type="ORF">BW732_03185</name>
</gene>
<feature type="domain" description="HTH araC/xylS-type" evidence="4">
    <location>
        <begin position="8"/>
        <end position="106"/>
    </location>
</feature>
<evidence type="ECO:0000256" key="2">
    <source>
        <dbReference type="ARBA" id="ARBA00023125"/>
    </source>
</evidence>
<accession>A0A1Q2D4M5</accession>
<reference evidence="5 6" key="1">
    <citation type="journal article" date="2010" name="Int. J. Syst. Evol. Microbiol.">
        <title>Vagococcus penaei sp. nov., isolated from spoilage microbiota of cooked shrimp (Penaeus vannamei).</title>
        <authorList>
            <person name="Jaffres E."/>
            <person name="Prevost H."/>
            <person name="Rossero A."/>
            <person name="Joffraud J.J."/>
            <person name="Dousset X."/>
        </authorList>
    </citation>
    <scope>NUCLEOTIDE SEQUENCE [LARGE SCALE GENOMIC DNA]</scope>
    <source>
        <strain evidence="5 6">CD276</strain>
    </source>
</reference>